<dbReference type="InterPro" id="IPR013189">
    <property type="entry name" value="Glyco_hydro_32_C"/>
</dbReference>
<feature type="domain" description="Glycosyl hydrolase family 32 C-terminal" evidence="3">
    <location>
        <begin position="208"/>
        <end position="249"/>
    </location>
</feature>
<proteinExistence type="predicted"/>
<dbReference type="Pfam" id="PF08244">
    <property type="entry name" value="Glyco_hydro_32C"/>
    <property type="match status" value="1"/>
</dbReference>
<keyword evidence="5" id="KW-1185">Reference proteome</keyword>
<evidence type="ECO:0000313" key="4">
    <source>
        <dbReference type="EMBL" id="PWA54200.1"/>
    </source>
</evidence>
<dbReference type="PANTHER" id="PTHR46265:SF26">
    <property type="entry name" value="RHO GTPASE ACTIVATION PROTEIN"/>
    <property type="match status" value="1"/>
</dbReference>
<comment type="caution">
    <text evidence="4">The sequence shown here is derived from an EMBL/GenBank/DDBJ whole genome shotgun (WGS) entry which is preliminary data.</text>
</comment>
<keyword evidence="1" id="KW-0175">Coiled coil</keyword>
<evidence type="ECO:0000313" key="5">
    <source>
        <dbReference type="Proteomes" id="UP000245207"/>
    </source>
</evidence>
<dbReference type="STRING" id="35608.A0A2U1LZ15"/>
<sequence length="254" mass="28575">MWFGLDKEFLPKKDKGKDKKNSKAKLVTGITIVATCMWQLLLRPLLACEVELDKGSDMGSDGYVQLLQAVATTMIVRVELMSITKRISTVKTMMMKITLAGSGFYEEESEHGSSSSYRESEYDDYHTKGSGSSNGLSKEGITSGTYFIYNRTTAEIVMLESNKANLKERIEAKAKRNAILNENMISKKKALEMRCVDLLEEENRCMEAVWVYSEGEKFSMRLPLEHSIVEGFAQGGRTMVTSRVYPTKAIYCSD</sequence>
<reference evidence="4 5" key="1">
    <citation type="journal article" date="2018" name="Mol. Plant">
        <title>The genome of Artemisia annua provides insight into the evolution of Asteraceae family and artemisinin biosynthesis.</title>
        <authorList>
            <person name="Shen Q."/>
            <person name="Zhang L."/>
            <person name="Liao Z."/>
            <person name="Wang S."/>
            <person name="Yan T."/>
            <person name="Shi P."/>
            <person name="Liu M."/>
            <person name="Fu X."/>
            <person name="Pan Q."/>
            <person name="Wang Y."/>
            <person name="Lv Z."/>
            <person name="Lu X."/>
            <person name="Zhang F."/>
            <person name="Jiang W."/>
            <person name="Ma Y."/>
            <person name="Chen M."/>
            <person name="Hao X."/>
            <person name="Li L."/>
            <person name="Tang Y."/>
            <person name="Lv G."/>
            <person name="Zhou Y."/>
            <person name="Sun X."/>
            <person name="Brodelius P.E."/>
            <person name="Rose J.K.C."/>
            <person name="Tang K."/>
        </authorList>
    </citation>
    <scope>NUCLEOTIDE SEQUENCE [LARGE SCALE GENOMIC DNA]</scope>
    <source>
        <strain evidence="5">cv. Huhao1</strain>
        <tissue evidence="4">Leaf</tissue>
    </source>
</reference>
<dbReference type="InterPro" id="IPR013320">
    <property type="entry name" value="ConA-like_dom_sf"/>
</dbReference>
<gene>
    <name evidence="4" type="ORF">CTI12_AA438030</name>
</gene>
<evidence type="ECO:0000259" key="3">
    <source>
        <dbReference type="Pfam" id="PF08244"/>
    </source>
</evidence>
<feature type="region of interest" description="Disordered" evidence="2">
    <location>
        <begin position="107"/>
        <end position="136"/>
    </location>
</feature>
<dbReference type="OrthoDB" id="202537at2759"/>
<dbReference type="PANTHER" id="PTHR46265">
    <property type="entry name" value="RHO GTPASE-ACTIVATING PROTEIN 7"/>
    <property type="match status" value="1"/>
</dbReference>
<feature type="coiled-coil region" evidence="1">
    <location>
        <begin position="149"/>
        <end position="201"/>
    </location>
</feature>
<organism evidence="4 5">
    <name type="scientific">Artemisia annua</name>
    <name type="common">Sweet wormwood</name>
    <dbReference type="NCBI Taxonomy" id="35608"/>
    <lineage>
        <taxon>Eukaryota</taxon>
        <taxon>Viridiplantae</taxon>
        <taxon>Streptophyta</taxon>
        <taxon>Embryophyta</taxon>
        <taxon>Tracheophyta</taxon>
        <taxon>Spermatophyta</taxon>
        <taxon>Magnoliopsida</taxon>
        <taxon>eudicotyledons</taxon>
        <taxon>Gunneridae</taxon>
        <taxon>Pentapetalae</taxon>
        <taxon>asterids</taxon>
        <taxon>campanulids</taxon>
        <taxon>Asterales</taxon>
        <taxon>Asteraceae</taxon>
        <taxon>Asteroideae</taxon>
        <taxon>Anthemideae</taxon>
        <taxon>Artemisiinae</taxon>
        <taxon>Artemisia</taxon>
    </lineage>
</organism>
<evidence type="ECO:0000256" key="2">
    <source>
        <dbReference type="SAM" id="MobiDB-lite"/>
    </source>
</evidence>
<accession>A0A2U1LZ15</accession>
<protein>
    <submittedName>
        <fullName evidence="4">Rho GTPase activation protein, Rho GTPase activating protein</fullName>
    </submittedName>
</protein>
<name>A0A2U1LZ15_ARTAN</name>
<dbReference type="InterPro" id="IPR052799">
    <property type="entry name" value="Rho_GAP_Regulators"/>
</dbReference>
<dbReference type="Proteomes" id="UP000245207">
    <property type="component" value="Unassembled WGS sequence"/>
</dbReference>
<evidence type="ECO:0000256" key="1">
    <source>
        <dbReference type="SAM" id="Coils"/>
    </source>
</evidence>
<dbReference type="Gene3D" id="2.60.120.560">
    <property type="entry name" value="Exo-inulinase, domain 1"/>
    <property type="match status" value="1"/>
</dbReference>
<dbReference type="AlphaFoldDB" id="A0A2U1LZ15"/>
<feature type="compositionally biased region" description="Basic and acidic residues" evidence="2">
    <location>
        <begin position="118"/>
        <end position="127"/>
    </location>
</feature>
<dbReference type="EMBL" id="PKPP01007153">
    <property type="protein sequence ID" value="PWA54200.1"/>
    <property type="molecule type" value="Genomic_DNA"/>
</dbReference>
<dbReference type="SUPFAM" id="SSF49899">
    <property type="entry name" value="Concanavalin A-like lectins/glucanases"/>
    <property type="match status" value="1"/>
</dbReference>